<gene>
    <name evidence="1" type="ORF">D0Z00_000583</name>
</gene>
<proteinExistence type="predicted"/>
<protein>
    <submittedName>
        <fullName evidence="1">Uncharacterized protein</fullName>
    </submittedName>
</protein>
<keyword evidence="2" id="KW-1185">Reference proteome</keyword>
<name>A0ACB6V9G0_9ASCO</name>
<accession>A0ACB6V9G0</accession>
<evidence type="ECO:0000313" key="1">
    <source>
        <dbReference type="EMBL" id="KAF5101928.1"/>
    </source>
</evidence>
<sequence>MDNFSWGNTRVVVGEKNGKQIVAVDDEGFDPSMIPMETWESFANRNGLEGAQRFIVFDDYHGRIENVAGVQNEMQEFSYTKPRGHMNLLYSDDPSRLMSSRGINNVAGMPASSLNGDAANPFTSDYANPRFSHFSELQSTRQSIMPGGGENFQLQAAAAPLDPEIEGKLIETIARVLRESDLNTTTKRQLREAVEDIMGMNFVGARITHVDNLIDEELEKLDDDDVN</sequence>
<dbReference type="Proteomes" id="UP000744676">
    <property type="component" value="Unassembled WGS sequence"/>
</dbReference>
<organism evidence="1 2">
    <name type="scientific">Geotrichum galactomycetum</name>
    <dbReference type="NCBI Taxonomy" id="27317"/>
    <lineage>
        <taxon>Eukaryota</taxon>
        <taxon>Fungi</taxon>
        <taxon>Dikarya</taxon>
        <taxon>Ascomycota</taxon>
        <taxon>Saccharomycotina</taxon>
        <taxon>Dipodascomycetes</taxon>
        <taxon>Dipodascales</taxon>
        <taxon>Dipodascaceae</taxon>
        <taxon>Geotrichum</taxon>
    </lineage>
</organism>
<reference evidence="1 2" key="1">
    <citation type="journal article" date="2020" name="Front. Microbiol.">
        <title>Phenotypic and Genetic Characterization of the Cheese Ripening Yeast Geotrichum candidum.</title>
        <authorList>
            <person name="Perkins V."/>
            <person name="Vignola S."/>
            <person name="Lessard M.H."/>
            <person name="Plante P.L."/>
            <person name="Corbeil J."/>
            <person name="Dugat-Bony E."/>
            <person name="Frenette M."/>
            <person name="Labrie S."/>
        </authorList>
    </citation>
    <scope>NUCLEOTIDE SEQUENCE [LARGE SCALE GENOMIC DNA]</scope>
    <source>
        <strain evidence="1 2">LMA-1147</strain>
    </source>
</reference>
<evidence type="ECO:0000313" key="2">
    <source>
        <dbReference type="Proteomes" id="UP000744676"/>
    </source>
</evidence>
<comment type="caution">
    <text evidence="1">The sequence shown here is derived from an EMBL/GenBank/DDBJ whole genome shotgun (WGS) entry which is preliminary data.</text>
</comment>
<dbReference type="EMBL" id="QVQA01000008">
    <property type="protein sequence ID" value="KAF5101928.1"/>
    <property type="molecule type" value="Genomic_DNA"/>
</dbReference>